<evidence type="ECO:0000313" key="3">
    <source>
        <dbReference type="Proteomes" id="UP001335737"/>
    </source>
</evidence>
<dbReference type="RefSeq" id="WP_327609525.1">
    <property type="nucleotide sequence ID" value="NZ_JARZFX010000025.1"/>
</dbReference>
<protein>
    <submittedName>
        <fullName evidence="2">Uncharacterized protein</fullName>
    </submittedName>
</protein>
<feature type="chain" id="PRO_5047023795" evidence="1">
    <location>
        <begin position="23"/>
        <end position="172"/>
    </location>
</feature>
<gene>
    <name evidence="2" type="ORF">QGM71_21300</name>
</gene>
<feature type="signal peptide" evidence="1">
    <location>
        <begin position="1"/>
        <end position="22"/>
    </location>
</feature>
<accession>A0ABU6KL17</accession>
<keyword evidence="3" id="KW-1185">Reference proteome</keyword>
<evidence type="ECO:0000313" key="2">
    <source>
        <dbReference type="EMBL" id="MEC5425992.1"/>
    </source>
</evidence>
<dbReference type="EMBL" id="JARZFX010000025">
    <property type="protein sequence ID" value="MEC5425992.1"/>
    <property type="molecule type" value="Genomic_DNA"/>
</dbReference>
<sequence>MKKFLSVFLVVMMISTILPNYAYVLADDKEESEVDLLELEDEEFAEWVDEIEASFEDSFEEYYEELFHEYDLLIEESLETIEEEMTSEFIEELTATIVDQDTGEIYEVNTTELQASALPVFVYIVGATVVRTVATRAASSAVHRGFTSFTSQKRFLGPAGKNKHWHHIVEQS</sequence>
<organism evidence="2 3">
    <name type="scientific">Virgibacillus tibetensis</name>
    <dbReference type="NCBI Taxonomy" id="3042313"/>
    <lineage>
        <taxon>Bacteria</taxon>
        <taxon>Bacillati</taxon>
        <taxon>Bacillota</taxon>
        <taxon>Bacilli</taxon>
        <taxon>Bacillales</taxon>
        <taxon>Bacillaceae</taxon>
        <taxon>Virgibacillus</taxon>
    </lineage>
</organism>
<comment type="caution">
    <text evidence="2">The sequence shown here is derived from an EMBL/GenBank/DDBJ whole genome shotgun (WGS) entry which is preliminary data.</text>
</comment>
<evidence type="ECO:0000256" key="1">
    <source>
        <dbReference type="SAM" id="SignalP"/>
    </source>
</evidence>
<keyword evidence="1" id="KW-0732">Signal</keyword>
<dbReference type="Proteomes" id="UP001335737">
    <property type="component" value="Unassembled WGS sequence"/>
</dbReference>
<name>A0ABU6KL17_9BACI</name>
<reference evidence="2 3" key="1">
    <citation type="journal article" date="2024" name="Int. J. Syst. Evol. Microbiol.">
        <title>Virgibacillus tibetensis sp. nov., isolated from salt lake on the Tibetan Plateau of China.</title>
        <authorList>
            <person name="Phurbu D."/>
            <person name="Liu Z.-X."/>
            <person name="Wang R."/>
            <person name="Zheng Y.-Y."/>
            <person name="Liu H.-C."/>
            <person name="Zhou Y.-G."/>
            <person name="Yu Y.-J."/>
            <person name="Li A.-H."/>
        </authorList>
    </citation>
    <scope>NUCLEOTIDE SEQUENCE [LARGE SCALE GENOMIC DNA]</scope>
    <source>
        <strain evidence="2 3">C22-A2</strain>
    </source>
</reference>
<proteinExistence type="predicted"/>